<feature type="region of interest" description="Disordered" evidence="1">
    <location>
        <begin position="1308"/>
        <end position="1372"/>
    </location>
</feature>
<comment type="caution">
    <text evidence="2">The sequence shown here is derived from an EMBL/GenBank/DDBJ whole genome shotgun (WGS) entry which is preliminary data.</text>
</comment>
<evidence type="ECO:0000256" key="1">
    <source>
        <dbReference type="SAM" id="MobiDB-lite"/>
    </source>
</evidence>
<organism evidence="2 3">
    <name type="scientific">Gymnopilus dilepis</name>
    <dbReference type="NCBI Taxonomy" id="231916"/>
    <lineage>
        <taxon>Eukaryota</taxon>
        <taxon>Fungi</taxon>
        <taxon>Dikarya</taxon>
        <taxon>Basidiomycota</taxon>
        <taxon>Agaricomycotina</taxon>
        <taxon>Agaricomycetes</taxon>
        <taxon>Agaricomycetidae</taxon>
        <taxon>Agaricales</taxon>
        <taxon>Agaricineae</taxon>
        <taxon>Hymenogastraceae</taxon>
        <taxon>Gymnopilus</taxon>
    </lineage>
</organism>
<accession>A0A409WDF3</accession>
<keyword evidence="3" id="KW-1185">Reference proteome</keyword>
<reference evidence="2 3" key="1">
    <citation type="journal article" date="2018" name="Evol. Lett.">
        <title>Horizontal gene cluster transfer increased hallucinogenic mushroom diversity.</title>
        <authorList>
            <person name="Reynolds H.T."/>
            <person name="Vijayakumar V."/>
            <person name="Gluck-Thaler E."/>
            <person name="Korotkin H.B."/>
            <person name="Matheny P.B."/>
            <person name="Slot J.C."/>
        </authorList>
    </citation>
    <scope>NUCLEOTIDE SEQUENCE [LARGE SCALE GENOMIC DNA]</scope>
    <source>
        <strain evidence="2 3">SRW20</strain>
    </source>
</reference>
<dbReference type="Proteomes" id="UP000284706">
    <property type="component" value="Unassembled WGS sequence"/>
</dbReference>
<sequence length="1430" mass="158366">MVEPPLAPLLKIGGEKLFEGSDQQHSGPAKVKDILVPKAKAQALKDKSNFAIVKAGAASVPTARNCLMDDTEDGPALLAKVPMILSNCFSSPIRTLKESIPDHEHDCITIHDLIEAYNALSNAIRGQLHQISSSGRSSSLLAPFKTNSCEIIDCLIRDIRRILPNPFDSPRQPHSVTDLSFGYEISLTEEEYQTMVDDTTLCQYALRFACDILTVPAVYANFTGNLPHSVLVQALTHLLYPDIHLTTLLRTILSFCTASAPTTLNLPKLRAMAVWTLKVQQLSTSLLVSLKTEIVSALQTTISRQSNDNTAKNDAFKAIHCILNSHPTFMPSLLELLPLVLQHLVCDSPETQLCAALALSGFATVKYGDLSGTLFPLKQASDLVKAFIADQVSKPGSSQTAGSLASVLNSALEDGIEWRKRGPSFVLTVISCFLILLDHLFFKHGRSVTIIMDTLLQCANHKQKSVKRLQPEVWKVLFWAFHRVPLPLEAPASDGAPGIRELAFRVVCEDLRDDRRMSLIGVLLRRDESRAPTRSKLDIKRAIQVTDDMFKTGSVDQATSVLSRLLANIGSRKAESRQRGGRECFSKAVLDGTLLSQTTRELSVPALTTSMDELDALSEEEVLENWESLSSLWASMVQSGLNCSRELTPDLVKIWQALLLVRAEPAEGGQTLSASPAFYQHVASIIVGFQIELDTAERQRLYLSSVLKLWSVLKNVFSHTSLSHPAEKLLASLLRTQFLLADDLVKESWSQLCGDLISVGVPTLLHVLRVRSEKQEGAEVTRQLWFLLAMNGPLIGEHEHWEDLLQFLLMPFSVWEMSSQEFNIWTTIFKRACDLAEKASKAVHHVVSHFLGLFQDVKLASLKSCSRTLYWILSQLTASKGYSIDSSLLAMINDCISSSYASSVEVKVHTLDILRLVGGLIQTMSPSDIVEFLSALQKGLSFWIADEKMFLEHHEDKELVDILYKPSLQLLAQVEPSIDVLESVATFIHSVFIRIRGDGPLAFHNFWRATYHNREGISKDDLPVPIQLCLKAWSDITAESLADDVSLYSGSQSLRSHVIPSSQSLEGLDSIEAGHSFNPSYVGSEHEKPLHITAYNYSRDLDFQLQAPQSVERIDDSDLPQAREVAKAGATSENASSGDNEDKSSSSGQTSIADPVTLPQLFASIAKRHADDELPRTPKRRRIDTSSNTSKGWPRNIWHESNNSDLRPGPSHTVNREPSPFSSPSSSAKRKQRGGNEDPSWTEGNAKGFRLPRRDPLEVGMASSDDVDYDSWEQGISVDDLRQAQMELQERSDIVLDSEENLVYDLNTEPATEPDDSDGHDILSPSLGDEPMRSKQRQRSQTAPELSPASHSMSAAQPLRRNQTTPLERHKSSAQLEALQQAYAIVADTGTSQIDFQDIMQARRLANQINQILDEQMFSKVAAVKRPPND</sequence>
<dbReference type="SUPFAM" id="SSF48371">
    <property type="entry name" value="ARM repeat"/>
    <property type="match status" value="2"/>
</dbReference>
<feature type="compositionally biased region" description="Low complexity" evidence="1">
    <location>
        <begin position="1218"/>
        <end position="1227"/>
    </location>
</feature>
<dbReference type="STRING" id="231916.A0A409WDF3"/>
<feature type="compositionally biased region" description="Polar residues" evidence="1">
    <location>
        <begin position="1339"/>
        <end position="1366"/>
    </location>
</feature>
<evidence type="ECO:0008006" key="4">
    <source>
        <dbReference type="Google" id="ProtNLM"/>
    </source>
</evidence>
<proteinExistence type="predicted"/>
<feature type="region of interest" description="Disordered" evidence="1">
    <location>
        <begin position="1167"/>
        <end position="1267"/>
    </location>
</feature>
<gene>
    <name evidence="2" type="ORF">CVT26_013353</name>
</gene>
<feature type="region of interest" description="Disordered" evidence="1">
    <location>
        <begin position="1113"/>
        <end position="1155"/>
    </location>
</feature>
<dbReference type="OrthoDB" id="3259617at2759"/>
<evidence type="ECO:0000313" key="3">
    <source>
        <dbReference type="Proteomes" id="UP000284706"/>
    </source>
</evidence>
<protein>
    <recommendedName>
        <fullName evidence="4">Telomere-associated protein Rif1 N-terminal domain-containing protein</fullName>
    </recommendedName>
</protein>
<dbReference type="InParanoid" id="A0A409WDF3"/>
<dbReference type="EMBL" id="NHYE01005150">
    <property type="protein sequence ID" value="PPQ76519.1"/>
    <property type="molecule type" value="Genomic_DNA"/>
</dbReference>
<name>A0A409WDF3_9AGAR</name>
<dbReference type="InterPro" id="IPR016024">
    <property type="entry name" value="ARM-type_fold"/>
</dbReference>
<evidence type="ECO:0000313" key="2">
    <source>
        <dbReference type="EMBL" id="PPQ76519.1"/>
    </source>
</evidence>